<gene>
    <name evidence="2" type="ORF">SDC9_132602</name>
</gene>
<comment type="caution">
    <text evidence="2">The sequence shown here is derived from an EMBL/GenBank/DDBJ whole genome shotgun (WGS) entry which is preliminary data.</text>
</comment>
<feature type="compositionally biased region" description="Basic and acidic residues" evidence="1">
    <location>
        <begin position="81"/>
        <end position="91"/>
    </location>
</feature>
<sequence length="122" mass="13365">MPELRLHPQQGSAEGGGGPPFRTQSETIRPGRGASPERLGSHAGGPGQDPRYQRQEIPEGLRAGDTGQRNGRIPGRPDGPGGRRELHRKEDLHRYRNGAFCAFHSGIEGRTGHPDEHEHVRD</sequence>
<name>A0A645D8D8_9ZZZZ</name>
<dbReference type="EMBL" id="VSSQ01033805">
    <property type="protein sequence ID" value="MPM85521.1"/>
    <property type="molecule type" value="Genomic_DNA"/>
</dbReference>
<dbReference type="AlphaFoldDB" id="A0A645D8D8"/>
<accession>A0A645D8D8</accession>
<protein>
    <submittedName>
        <fullName evidence="2">Uncharacterized protein</fullName>
    </submittedName>
</protein>
<evidence type="ECO:0000313" key="2">
    <source>
        <dbReference type="EMBL" id="MPM85521.1"/>
    </source>
</evidence>
<feature type="region of interest" description="Disordered" evidence="1">
    <location>
        <begin position="1"/>
        <end position="91"/>
    </location>
</feature>
<organism evidence="2">
    <name type="scientific">bioreactor metagenome</name>
    <dbReference type="NCBI Taxonomy" id="1076179"/>
    <lineage>
        <taxon>unclassified sequences</taxon>
        <taxon>metagenomes</taxon>
        <taxon>ecological metagenomes</taxon>
    </lineage>
</organism>
<evidence type="ECO:0000256" key="1">
    <source>
        <dbReference type="SAM" id="MobiDB-lite"/>
    </source>
</evidence>
<proteinExistence type="predicted"/>
<reference evidence="2" key="1">
    <citation type="submission" date="2019-08" db="EMBL/GenBank/DDBJ databases">
        <authorList>
            <person name="Kucharzyk K."/>
            <person name="Murdoch R.W."/>
            <person name="Higgins S."/>
            <person name="Loffler F."/>
        </authorList>
    </citation>
    <scope>NUCLEOTIDE SEQUENCE</scope>
</reference>